<organism evidence="14 15">
    <name type="scientific">Oceanobacillus indicireducens</name>
    <dbReference type="NCBI Taxonomy" id="1004261"/>
    <lineage>
        <taxon>Bacteria</taxon>
        <taxon>Bacillati</taxon>
        <taxon>Bacillota</taxon>
        <taxon>Bacilli</taxon>
        <taxon>Bacillales</taxon>
        <taxon>Bacillaceae</taxon>
        <taxon>Oceanobacillus</taxon>
    </lineage>
</organism>
<dbReference type="InterPro" id="IPR036704">
    <property type="entry name" value="RraA/RraA-like_sf"/>
</dbReference>
<evidence type="ECO:0000256" key="5">
    <source>
        <dbReference type="ARBA" id="ARBA00012213"/>
    </source>
</evidence>
<comment type="catalytic activity">
    <reaction evidence="1">
        <text>4-hydroxy-4-methyl-2-oxoglutarate = 2 pyruvate</text>
        <dbReference type="Rhea" id="RHEA:22748"/>
        <dbReference type="ChEBI" id="CHEBI:15361"/>
        <dbReference type="ChEBI" id="CHEBI:58276"/>
        <dbReference type="EC" id="4.1.3.17"/>
    </reaction>
</comment>
<comment type="cofactor">
    <cofactor evidence="2">
        <name>a divalent metal cation</name>
        <dbReference type="ChEBI" id="CHEBI:60240"/>
    </cofactor>
</comment>
<evidence type="ECO:0000256" key="9">
    <source>
        <dbReference type="ARBA" id="ARBA00029596"/>
    </source>
</evidence>
<dbReference type="CDD" id="cd16841">
    <property type="entry name" value="RraA_family"/>
    <property type="match status" value="1"/>
</dbReference>
<evidence type="ECO:0000313" key="14">
    <source>
        <dbReference type="EMBL" id="GGN59663.1"/>
    </source>
</evidence>
<dbReference type="RefSeq" id="WP_188857516.1">
    <property type="nucleotide sequence ID" value="NZ_BMOS01000015.1"/>
</dbReference>
<gene>
    <name evidence="14" type="ORF">GCM10007971_23050</name>
</gene>
<dbReference type="GO" id="GO:0008948">
    <property type="term" value="F:oxaloacetate decarboxylase activity"/>
    <property type="evidence" value="ECO:0007669"/>
    <property type="project" value="UniProtKB-EC"/>
</dbReference>
<dbReference type="Pfam" id="PF03737">
    <property type="entry name" value="RraA-like"/>
    <property type="match status" value="1"/>
</dbReference>
<evidence type="ECO:0000256" key="13">
    <source>
        <dbReference type="PIRSR" id="PIRSR605493-1"/>
    </source>
</evidence>
<comment type="cofactor">
    <cofactor evidence="13">
        <name>Mg(2+)</name>
        <dbReference type="ChEBI" id="CHEBI:18420"/>
    </cofactor>
</comment>
<comment type="similarity">
    <text evidence="3">Belongs to the class II aldolase/RraA-like family.</text>
</comment>
<keyword evidence="14" id="KW-0489">Methyltransferase</keyword>
<evidence type="ECO:0000256" key="8">
    <source>
        <dbReference type="ARBA" id="ARBA00025046"/>
    </source>
</evidence>
<dbReference type="GO" id="GO:0047443">
    <property type="term" value="F:4-hydroxy-4-methyl-2-oxoglutarate aldolase activity"/>
    <property type="evidence" value="ECO:0007669"/>
    <property type="project" value="UniProtKB-EC"/>
</dbReference>
<evidence type="ECO:0000256" key="11">
    <source>
        <dbReference type="ARBA" id="ARBA00032305"/>
    </source>
</evidence>
<evidence type="ECO:0000256" key="1">
    <source>
        <dbReference type="ARBA" id="ARBA00001342"/>
    </source>
</evidence>
<reference evidence="14" key="2">
    <citation type="submission" date="2020-09" db="EMBL/GenBank/DDBJ databases">
        <authorList>
            <person name="Sun Q."/>
            <person name="Ohkuma M."/>
        </authorList>
    </citation>
    <scope>NUCLEOTIDE SEQUENCE</scope>
    <source>
        <strain evidence="14">JCM 17251</strain>
    </source>
</reference>
<evidence type="ECO:0000313" key="15">
    <source>
        <dbReference type="Proteomes" id="UP000624041"/>
    </source>
</evidence>
<dbReference type="EMBL" id="BMOS01000015">
    <property type="protein sequence ID" value="GGN59663.1"/>
    <property type="molecule type" value="Genomic_DNA"/>
</dbReference>
<comment type="function">
    <text evidence="8">Catalyzes the aldol cleavage of 4-hydroxy-4-methyl-2-oxoglutarate (HMG) into 2 molecules of pyruvate. Also contains a secondary oxaloacetate (OAA) decarboxylase activity due to the common pyruvate enolate transition state formed following C-C bond cleavage in the retro-aldol and decarboxylation reactions.</text>
</comment>
<dbReference type="Gene3D" id="3.50.30.40">
    <property type="entry name" value="Ribonuclease E inhibitor RraA/RraA-like"/>
    <property type="match status" value="1"/>
</dbReference>
<keyword evidence="15" id="KW-1185">Reference proteome</keyword>
<reference evidence="14" key="1">
    <citation type="journal article" date="2014" name="Int. J. Syst. Evol. Microbiol.">
        <title>Complete genome sequence of Corynebacterium casei LMG S-19264T (=DSM 44701T), isolated from a smear-ripened cheese.</title>
        <authorList>
            <consortium name="US DOE Joint Genome Institute (JGI-PGF)"/>
            <person name="Walter F."/>
            <person name="Albersmeier A."/>
            <person name="Kalinowski J."/>
            <person name="Ruckert C."/>
        </authorList>
    </citation>
    <scope>NUCLEOTIDE SEQUENCE</scope>
    <source>
        <strain evidence="14">JCM 17251</strain>
    </source>
</reference>
<dbReference type="PANTHER" id="PTHR33254">
    <property type="entry name" value="4-HYDROXY-4-METHYL-2-OXOGLUTARATE ALDOLASE 3-RELATED"/>
    <property type="match status" value="1"/>
</dbReference>
<proteinExistence type="inferred from homology"/>
<dbReference type="AlphaFoldDB" id="A0A917Y0K3"/>
<protein>
    <recommendedName>
        <fullName evidence="7">Putative 4-hydroxy-4-methyl-2-oxoglutarate aldolase</fullName>
        <ecNumber evidence="6">4.1.1.112</ecNumber>
        <ecNumber evidence="5">4.1.3.17</ecNumber>
    </recommendedName>
    <alternativeName>
        <fullName evidence="11">Oxaloacetate decarboxylase</fullName>
    </alternativeName>
    <alternativeName>
        <fullName evidence="9">Regulator of ribonuclease activity homolog</fullName>
    </alternativeName>
    <alternativeName>
        <fullName evidence="10">RraA-like protein</fullName>
    </alternativeName>
</protein>
<evidence type="ECO:0000256" key="2">
    <source>
        <dbReference type="ARBA" id="ARBA00001968"/>
    </source>
</evidence>
<comment type="catalytic activity">
    <reaction evidence="12">
        <text>oxaloacetate + H(+) = pyruvate + CO2</text>
        <dbReference type="Rhea" id="RHEA:15641"/>
        <dbReference type="ChEBI" id="CHEBI:15361"/>
        <dbReference type="ChEBI" id="CHEBI:15378"/>
        <dbReference type="ChEBI" id="CHEBI:16452"/>
        <dbReference type="ChEBI" id="CHEBI:16526"/>
        <dbReference type="EC" id="4.1.1.112"/>
    </reaction>
</comment>
<dbReference type="EC" id="4.1.3.17" evidence="5"/>
<evidence type="ECO:0000256" key="12">
    <source>
        <dbReference type="ARBA" id="ARBA00047973"/>
    </source>
</evidence>
<feature type="binding site" evidence="13">
    <location>
        <position position="118"/>
    </location>
    <ligand>
        <name>Mg(2+)</name>
        <dbReference type="ChEBI" id="CHEBI:18420"/>
    </ligand>
</feature>
<dbReference type="SUPFAM" id="SSF89562">
    <property type="entry name" value="RraA-like"/>
    <property type="match status" value="1"/>
</dbReference>
<dbReference type="InterPro" id="IPR005493">
    <property type="entry name" value="RraA/RraA-like"/>
</dbReference>
<comment type="subunit">
    <text evidence="4">Homotrimer.</text>
</comment>
<evidence type="ECO:0000256" key="6">
    <source>
        <dbReference type="ARBA" id="ARBA00012947"/>
    </source>
</evidence>
<evidence type="ECO:0000256" key="4">
    <source>
        <dbReference type="ARBA" id="ARBA00011233"/>
    </source>
</evidence>
<evidence type="ECO:0000256" key="10">
    <source>
        <dbReference type="ARBA" id="ARBA00030169"/>
    </source>
</evidence>
<dbReference type="PANTHER" id="PTHR33254:SF4">
    <property type="entry name" value="4-HYDROXY-4-METHYL-2-OXOGLUTARATE ALDOLASE 3-RELATED"/>
    <property type="match status" value="1"/>
</dbReference>
<evidence type="ECO:0000256" key="3">
    <source>
        <dbReference type="ARBA" id="ARBA00008621"/>
    </source>
</evidence>
<dbReference type="GO" id="GO:0008168">
    <property type="term" value="F:methyltransferase activity"/>
    <property type="evidence" value="ECO:0007669"/>
    <property type="project" value="UniProtKB-KW"/>
</dbReference>
<dbReference type="EC" id="4.1.1.112" evidence="6"/>
<accession>A0A917Y0K3</accession>
<keyword evidence="13" id="KW-0460">Magnesium</keyword>
<name>A0A917Y0K3_9BACI</name>
<dbReference type="GO" id="GO:0046872">
    <property type="term" value="F:metal ion binding"/>
    <property type="evidence" value="ECO:0007669"/>
    <property type="project" value="UniProtKB-KW"/>
</dbReference>
<keyword evidence="13" id="KW-0479">Metal-binding</keyword>
<dbReference type="Proteomes" id="UP000624041">
    <property type="component" value="Unassembled WGS sequence"/>
</dbReference>
<evidence type="ECO:0000256" key="7">
    <source>
        <dbReference type="ARBA" id="ARBA00016549"/>
    </source>
</evidence>
<dbReference type="GO" id="GO:0032259">
    <property type="term" value="P:methylation"/>
    <property type="evidence" value="ECO:0007669"/>
    <property type="project" value="UniProtKB-KW"/>
</dbReference>
<comment type="caution">
    <text evidence="14">The sequence shown here is derived from an EMBL/GenBank/DDBJ whole genome shotgun (WGS) entry which is preliminary data.</text>
</comment>
<keyword evidence="14" id="KW-0808">Transferase</keyword>
<sequence length="225" mass="25024">MINIKKEIDRLDKKFVDQFKDIPPSDYGHKLHYNLISLNSIKPVNKVENRFAGQAITVRITPHDSILVYKAIELAQPGDVLVIDMSGEERYACWGEVTTLAAKAKGVVATIVNGPATDSLEIEKNNYTVYATNTSPMTTKVHGFDGDINIPVSIDGVVVNPGDLIVGDNDGILVIPKNEAEFYLEIGKDELNKDQARKISLESISIDDYLKNVNSFLDDKEINWF</sequence>